<dbReference type="EMBL" id="JAHDVG010000468">
    <property type="protein sequence ID" value="KAH1181794.1"/>
    <property type="molecule type" value="Genomic_DNA"/>
</dbReference>
<keyword evidence="2" id="KW-1185">Reference proteome</keyword>
<organism evidence="1 2">
    <name type="scientific">Mauremys mutica</name>
    <name type="common">yellowpond turtle</name>
    <dbReference type="NCBI Taxonomy" id="74926"/>
    <lineage>
        <taxon>Eukaryota</taxon>
        <taxon>Metazoa</taxon>
        <taxon>Chordata</taxon>
        <taxon>Craniata</taxon>
        <taxon>Vertebrata</taxon>
        <taxon>Euteleostomi</taxon>
        <taxon>Archelosauria</taxon>
        <taxon>Testudinata</taxon>
        <taxon>Testudines</taxon>
        <taxon>Cryptodira</taxon>
        <taxon>Durocryptodira</taxon>
        <taxon>Testudinoidea</taxon>
        <taxon>Geoemydidae</taxon>
        <taxon>Geoemydinae</taxon>
        <taxon>Mauremys</taxon>
    </lineage>
</organism>
<accession>A0A9D3XHY5</accession>
<reference evidence="1" key="1">
    <citation type="submission" date="2021-09" db="EMBL/GenBank/DDBJ databases">
        <title>The genome of Mauremys mutica provides insights into the evolution of semi-aquatic lifestyle.</title>
        <authorList>
            <person name="Gong S."/>
            <person name="Gao Y."/>
        </authorList>
    </citation>
    <scope>NUCLEOTIDE SEQUENCE</scope>
    <source>
        <strain evidence="1">MM-2020</strain>
        <tissue evidence="1">Muscle</tissue>
    </source>
</reference>
<evidence type="ECO:0000313" key="1">
    <source>
        <dbReference type="EMBL" id="KAH1181794.1"/>
    </source>
</evidence>
<comment type="caution">
    <text evidence="1">The sequence shown here is derived from an EMBL/GenBank/DDBJ whole genome shotgun (WGS) entry which is preliminary data.</text>
</comment>
<name>A0A9D3XHY5_9SAUR</name>
<dbReference type="Proteomes" id="UP000827986">
    <property type="component" value="Unassembled WGS sequence"/>
</dbReference>
<proteinExistence type="predicted"/>
<evidence type="ECO:0000313" key="2">
    <source>
        <dbReference type="Proteomes" id="UP000827986"/>
    </source>
</evidence>
<sequence length="176" mass="19306">MSTKECLESHTVCHTGLHPLTLQCLGLMNHARMSMSSAFSGSLGCFLPCFHAAVVKTNPSEVLGLAEKCPAWGEQRGCQTRPFLELLLHFHPCCCSWCWLVQRDGRSTWLKIQLVSLEGLVSLLADGQRRDWLDNQGVTGATQPTTGMFPCGLVSWCPAKRTPHSSVGIAHLEEEG</sequence>
<dbReference type="AlphaFoldDB" id="A0A9D3XHY5"/>
<gene>
    <name evidence="1" type="ORF">KIL84_005520</name>
</gene>
<protein>
    <submittedName>
        <fullName evidence="1">Uncharacterized protein</fullName>
    </submittedName>
</protein>